<evidence type="ECO:0000256" key="1">
    <source>
        <dbReference type="SAM" id="MobiDB-lite"/>
    </source>
</evidence>
<protein>
    <submittedName>
        <fullName evidence="2">Uncharacterized protein</fullName>
    </submittedName>
</protein>
<evidence type="ECO:0000313" key="3">
    <source>
        <dbReference type="Proteomes" id="UP000288215"/>
    </source>
</evidence>
<reference evidence="2 3" key="1">
    <citation type="submission" date="2018-12" db="EMBL/GenBank/DDBJ databases">
        <title>The complete genome of the methanogenic archaea of the candidate phylum Verstraetearchaeota, obtained from the metagenome of underground thermal water.</title>
        <authorList>
            <person name="Kadnikov V.V."/>
            <person name="Mardanov A.V."/>
            <person name="Beletsky A.V."/>
            <person name="Karnachuk O.V."/>
            <person name="Ravin N.V."/>
        </authorList>
    </citation>
    <scope>NUCLEOTIDE SEQUENCE [LARGE SCALE GENOMIC DNA]</scope>
    <source>
        <strain evidence="2">Ch88</strain>
    </source>
</reference>
<evidence type="ECO:0000313" key="2">
    <source>
        <dbReference type="EMBL" id="RWX73180.1"/>
    </source>
</evidence>
<organism evidence="2 3">
    <name type="scientific">Methanosuratincola subterraneus</name>
    <dbReference type="NCBI Taxonomy" id="2593994"/>
    <lineage>
        <taxon>Archaea</taxon>
        <taxon>Thermoproteota</taxon>
        <taxon>Methanosuratincolia</taxon>
        <taxon>Candidatus Methanomethylicales</taxon>
        <taxon>Candidatus Methanomethylicaceae</taxon>
        <taxon>Candidatus Methanosuratincola (ex Vanwonterghem et al. 2016)</taxon>
    </lineage>
</organism>
<proteinExistence type="predicted"/>
<dbReference type="Proteomes" id="UP000288215">
    <property type="component" value="Unassembled WGS sequence"/>
</dbReference>
<feature type="region of interest" description="Disordered" evidence="1">
    <location>
        <begin position="1"/>
        <end position="38"/>
    </location>
</feature>
<sequence length="38" mass="3990">MVESMSQSHADRDACEGSTGTPEGATLGTRETLEPPKL</sequence>
<dbReference type="AlphaFoldDB" id="A0A3S4UG55"/>
<comment type="caution">
    <text evidence="2">The sequence shown here is derived from an EMBL/GenBank/DDBJ whole genome shotgun (WGS) entry which is preliminary data.</text>
</comment>
<accession>A0A3S4UG55</accession>
<gene>
    <name evidence="2" type="ORF">Metus_1154</name>
</gene>
<name>A0A3S4UG55_METS7</name>
<dbReference type="EMBL" id="RXGA01000003">
    <property type="protein sequence ID" value="RWX73180.1"/>
    <property type="molecule type" value="Genomic_DNA"/>
</dbReference>